<dbReference type="GO" id="GO:0120025">
    <property type="term" value="C:plasma membrane bounded cell projection"/>
    <property type="evidence" value="ECO:0007669"/>
    <property type="project" value="UniProtKB-ARBA"/>
</dbReference>
<reference evidence="14" key="1">
    <citation type="journal article" date="2021" name="Genome Biol. Evol.">
        <title>A High-Quality Reference Genome for a Parasitic Bivalve with Doubly Uniparental Inheritance (Bivalvia: Unionida).</title>
        <authorList>
            <person name="Smith C.H."/>
        </authorList>
    </citation>
    <scope>NUCLEOTIDE SEQUENCE</scope>
    <source>
        <strain evidence="14">CHS0354</strain>
    </source>
</reference>
<dbReference type="CDD" id="cd00054">
    <property type="entry name" value="EGF_CA"/>
    <property type="match status" value="3"/>
</dbReference>
<protein>
    <recommendedName>
        <fullName evidence="13">EGF-like domain-containing protein</fullName>
    </recommendedName>
</protein>
<reference evidence="14" key="3">
    <citation type="submission" date="2023-05" db="EMBL/GenBank/DDBJ databases">
        <authorList>
            <person name="Smith C.H."/>
        </authorList>
    </citation>
    <scope>NUCLEOTIDE SEQUENCE</scope>
    <source>
        <strain evidence="14">CHS0354</strain>
        <tissue evidence="14">Mantle</tissue>
    </source>
</reference>
<evidence type="ECO:0000313" key="14">
    <source>
        <dbReference type="EMBL" id="KAK3604459.1"/>
    </source>
</evidence>
<organism evidence="14 15">
    <name type="scientific">Potamilus streckersoni</name>
    <dbReference type="NCBI Taxonomy" id="2493646"/>
    <lineage>
        <taxon>Eukaryota</taxon>
        <taxon>Metazoa</taxon>
        <taxon>Spiralia</taxon>
        <taxon>Lophotrochozoa</taxon>
        <taxon>Mollusca</taxon>
        <taxon>Bivalvia</taxon>
        <taxon>Autobranchia</taxon>
        <taxon>Heteroconchia</taxon>
        <taxon>Palaeoheterodonta</taxon>
        <taxon>Unionida</taxon>
        <taxon>Unionoidea</taxon>
        <taxon>Unionidae</taxon>
        <taxon>Ambleminae</taxon>
        <taxon>Lampsilini</taxon>
        <taxon>Potamilus</taxon>
    </lineage>
</organism>
<evidence type="ECO:0000256" key="10">
    <source>
        <dbReference type="ARBA" id="ARBA00023180"/>
    </source>
</evidence>
<feature type="disulfide bond" evidence="11">
    <location>
        <begin position="291"/>
        <end position="300"/>
    </location>
</feature>
<feature type="domain" description="EGF-like" evidence="13">
    <location>
        <begin position="341"/>
        <end position="376"/>
    </location>
</feature>
<dbReference type="SMART" id="SM00181">
    <property type="entry name" value="EGF"/>
    <property type="match status" value="6"/>
</dbReference>
<comment type="caution">
    <text evidence="14">The sequence shown here is derived from an EMBL/GenBank/DDBJ whole genome shotgun (WGS) entry which is preliminary data.</text>
</comment>
<keyword evidence="10" id="KW-0325">Glycoprotein</keyword>
<evidence type="ECO:0000256" key="4">
    <source>
        <dbReference type="ARBA" id="ARBA00022729"/>
    </source>
</evidence>
<dbReference type="InterPro" id="IPR018097">
    <property type="entry name" value="EGF_Ca-bd_CS"/>
</dbReference>
<dbReference type="InterPro" id="IPR000152">
    <property type="entry name" value="EGF-type_Asp/Asn_hydroxyl_site"/>
</dbReference>
<evidence type="ECO:0000313" key="15">
    <source>
        <dbReference type="Proteomes" id="UP001195483"/>
    </source>
</evidence>
<keyword evidence="9 11" id="KW-1015">Disulfide bond</keyword>
<comment type="subcellular location">
    <subcellularLocation>
        <location evidence="1">Membrane</location>
        <topology evidence="1">Single-pass membrane protein</topology>
    </subcellularLocation>
</comment>
<evidence type="ECO:0000256" key="6">
    <source>
        <dbReference type="ARBA" id="ARBA00022837"/>
    </source>
</evidence>
<evidence type="ECO:0000256" key="8">
    <source>
        <dbReference type="ARBA" id="ARBA00023136"/>
    </source>
</evidence>
<dbReference type="PANTHER" id="PTHR24049">
    <property type="entry name" value="CRUMBS FAMILY MEMBER"/>
    <property type="match status" value="1"/>
</dbReference>
<dbReference type="AlphaFoldDB" id="A0AAE0T6X5"/>
<feature type="disulfide bond" evidence="11">
    <location>
        <begin position="404"/>
        <end position="413"/>
    </location>
</feature>
<accession>A0AAE0T6X5</accession>
<dbReference type="Gene3D" id="2.10.25.10">
    <property type="entry name" value="Laminin"/>
    <property type="match status" value="5"/>
</dbReference>
<keyword evidence="15" id="KW-1185">Reference proteome</keyword>
<feature type="domain" description="EGF-like" evidence="13">
    <location>
        <begin position="266"/>
        <end position="301"/>
    </location>
</feature>
<evidence type="ECO:0000256" key="11">
    <source>
        <dbReference type="PROSITE-ProRule" id="PRU00076"/>
    </source>
</evidence>
<dbReference type="GO" id="GO:0007399">
    <property type="term" value="P:nervous system development"/>
    <property type="evidence" value="ECO:0007669"/>
    <property type="project" value="UniProtKB-ARBA"/>
</dbReference>
<dbReference type="PROSITE" id="PS00022">
    <property type="entry name" value="EGF_1"/>
    <property type="match status" value="5"/>
</dbReference>
<dbReference type="GO" id="GO:0045197">
    <property type="term" value="P:establishment or maintenance of epithelial cell apical/basal polarity"/>
    <property type="evidence" value="ECO:0007669"/>
    <property type="project" value="TreeGrafter"/>
</dbReference>
<feature type="disulfide bond" evidence="11">
    <location>
        <begin position="149"/>
        <end position="166"/>
    </location>
</feature>
<dbReference type="GO" id="GO:0005509">
    <property type="term" value="F:calcium ion binding"/>
    <property type="evidence" value="ECO:0007669"/>
    <property type="project" value="InterPro"/>
</dbReference>
<feature type="disulfide bond" evidence="11">
    <location>
        <begin position="168"/>
        <end position="177"/>
    </location>
</feature>
<dbReference type="Proteomes" id="UP001195483">
    <property type="component" value="Unassembled WGS sequence"/>
</dbReference>
<evidence type="ECO:0000259" key="13">
    <source>
        <dbReference type="PROSITE" id="PS50026"/>
    </source>
</evidence>
<dbReference type="GO" id="GO:0007157">
    <property type="term" value="P:heterophilic cell-cell adhesion via plasma membrane cell adhesion molecules"/>
    <property type="evidence" value="ECO:0007669"/>
    <property type="project" value="TreeGrafter"/>
</dbReference>
<gene>
    <name evidence="14" type="ORF">CHS0354_015633</name>
</gene>
<dbReference type="PROSITE" id="PS50026">
    <property type="entry name" value="EGF_3"/>
    <property type="match status" value="5"/>
</dbReference>
<evidence type="ECO:0000256" key="1">
    <source>
        <dbReference type="ARBA" id="ARBA00004167"/>
    </source>
</evidence>
<reference evidence="14" key="2">
    <citation type="journal article" date="2021" name="Genome Biol. Evol.">
        <title>Developing a high-quality reference genome for a parasitic bivalve with doubly uniparental inheritance (Bivalvia: Unionida).</title>
        <authorList>
            <person name="Smith C.H."/>
        </authorList>
    </citation>
    <scope>NUCLEOTIDE SEQUENCE</scope>
    <source>
        <strain evidence="14">CHS0354</strain>
        <tissue evidence="14">Mantle</tissue>
    </source>
</reference>
<evidence type="ECO:0000256" key="12">
    <source>
        <dbReference type="SAM" id="Phobius"/>
    </source>
</evidence>
<dbReference type="PRINTS" id="PR00010">
    <property type="entry name" value="EGFBLOOD"/>
</dbReference>
<keyword evidence="5" id="KW-0677">Repeat</keyword>
<dbReference type="Pfam" id="PF12661">
    <property type="entry name" value="hEGF"/>
    <property type="match status" value="1"/>
</dbReference>
<evidence type="ECO:0000256" key="2">
    <source>
        <dbReference type="ARBA" id="ARBA00022536"/>
    </source>
</evidence>
<keyword evidence="7 12" id="KW-1133">Transmembrane helix</keyword>
<evidence type="ECO:0000256" key="3">
    <source>
        <dbReference type="ARBA" id="ARBA00022692"/>
    </source>
</evidence>
<dbReference type="InterPro" id="IPR013032">
    <property type="entry name" value="EGF-like_CS"/>
</dbReference>
<evidence type="ECO:0000256" key="7">
    <source>
        <dbReference type="ARBA" id="ARBA00022989"/>
    </source>
</evidence>
<dbReference type="InterPro" id="IPR001881">
    <property type="entry name" value="EGF-like_Ca-bd_dom"/>
</dbReference>
<feature type="disulfide bond" evidence="11">
    <location>
        <begin position="366"/>
        <end position="375"/>
    </location>
</feature>
<dbReference type="PROSITE" id="PS01186">
    <property type="entry name" value="EGF_2"/>
    <property type="match status" value="2"/>
</dbReference>
<dbReference type="FunFam" id="2.10.25.10:FF:000472">
    <property type="entry name" value="Uncharacterized protein, isoform A"/>
    <property type="match status" value="1"/>
</dbReference>
<dbReference type="InterPro" id="IPR051022">
    <property type="entry name" value="Notch_Cell-Fate_Det"/>
</dbReference>
<dbReference type="EMBL" id="JAEAOA010000970">
    <property type="protein sequence ID" value="KAK3604459.1"/>
    <property type="molecule type" value="Genomic_DNA"/>
</dbReference>
<name>A0AAE0T6X5_9BIVA</name>
<keyword evidence="6" id="KW-0106">Calcium</keyword>
<dbReference type="InterPro" id="IPR000742">
    <property type="entry name" value="EGF"/>
</dbReference>
<evidence type="ECO:0000256" key="9">
    <source>
        <dbReference type="ARBA" id="ARBA00023157"/>
    </source>
</evidence>
<dbReference type="FunFam" id="2.10.25.10:FF:000247">
    <property type="entry name" value="Delta/notch like EGF repeat containing"/>
    <property type="match status" value="1"/>
</dbReference>
<keyword evidence="8 12" id="KW-0472">Membrane</keyword>
<dbReference type="SMART" id="SM00179">
    <property type="entry name" value="EGF_CA"/>
    <property type="match status" value="4"/>
</dbReference>
<dbReference type="GO" id="GO:0032991">
    <property type="term" value="C:protein-containing complex"/>
    <property type="evidence" value="ECO:0007669"/>
    <property type="project" value="TreeGrafter"/>
</dbReference>
<dbReference type="GO" id="GO:0005886">
    <property type="term" value="C:plasma membrane"/>
    <property type="evidence" value="ECO:0007669"/>
    <property type="project" value="TreeGrafter"/>
</dbReference>
<comment type="caution">
    <text evidence="11">Lacks conserved residue(s) required for the propagation of feature annotation.</text>
</comment>
<dbReference type="PROSITE" id="PS01187">
    <property type="entry name" value="EGF_CA"/>
    <property type="match status" value="2"/>
</dbReference>
<feature type="disulfide bond" evidence="11">
    <location>
        <begin position="345"/>
        <end position="355"/>
    </location>
</feature>
<dbReference type="Pfam" id="PF00008">
    <property type="entry name" value="EGF"/>
    <property type="match status" value="3"/>
</dbReference>
<dbReference type="SUPFAM" id="SSF57196">
    <property type="entry name" value="EGF/Laminin"/>
    <property type="match status" value="4"/>
</dbReference>
<sequence>MNLVFADALKSKIHQLLLNGMCQTVEECFGKFHPPPSAVIPQLIPVILQTGIRIKFRQVQEHPTAAIDLYKVTETAFRSCIYNTSAIYFQDVTSSDTEEAYPSIRVHHGYNYFILSSNNDTEITCERGYRLNVTVRDQGCIDKAGHDVCHGGGHCVTNMHQIHYSCRCCEGYKGDYCQLNCTKELCVDTDACNSIMCQNGGVCGLLLSFNNANNSTKHQTNVVDDDDDDDEDFYNSGIVDSVQEVNGSVYGCVCPAGTTGTYCEHDIDDCDPNPCNNGVCRDKKNGYQCFCIPGYHGKQCEQEYNECMSNPCQARGTCVDEVDKYECRCSHGYTGKNCEIKVNLCVPNPCHNATCQDEGHDFTCLCPLGVTGRTCTQHINECHSSPCVNDGTCLDLINGYECVCPITFAGAHCEYMLDIFAPPLEGRELTGLRHEHNLYVVAGTLSVAILIVIVVLTGCYCKMHETYKQLSWKRLRYRQHRLRSCPSLETGRTNSIMHQTRHSVSADAVWEATSLCCDNNSIETPMQQPLF</sequence>
<dbReference type="PROSITE" id="PS00010">
    <property type="entry name" value="ASX_HYDROXYL"/>
    <property type="match status" value="4"/>
</dbReference>
<feature type="domain" description="EGF-like" evidence="13">
    <location>
        <begin position="303"/>
        <end position="339"/>
    </location>
</feature>
<feature type="disulfide bond" evidence="11">
    <location>
        <begin position="270"/>
        <end position="280"/>
    </location>
</feature>
<evidence type="ECO:0000256" key="5">
    <source>
        <dbReference type="ARBA" id="ARBA00022737"/>
    </source>
</evidence>
<proteinExistence type="predicted"/>
<dbReference type="PANTHER" id="PTHR24049:SF22">
    <property type="entry name" value="DROSOPHILA CRUMBS HOMOLOG"/>
    <property type="match status" value="1"/>
</dbReference>
<feature type="domain" description="EGF-like" evidence="13">
    <location>
        <begin position="136"/>
        <end position="178"/>
    </location>
</feature>
<keyword evidence="2 11" id="KW-0245">EGF-like domain</keyword>
<feature type="domain" description="EGF-like" evidence="13">
    <location>
        <begin position="378"/>
        <end position="414"/>
    </location>
</feature>
<keyword evidence="4" id="KW-0732">Signal</keyword>
<feature type="transmembrane region" description="Helical" evidence="12">
    <location>
        <begin position="438"/>
        <end position="461"/>
    </location>
</feature>
<feature type="disulfide bond" evidence="11">
    <location>
        <begin position="329"/>
        <end position="338"/>
    </location>
</feature>
<dbReference type="FunFam" id="2.10.25.10:FF:000117">
    <property type="entry name" value="Delta-like protein"/>
    <property type="match status" value="1"/>
</dbReference>
<keyword evidence="3 12" id="KW-0812">Transmembrane</keyword>